<evidence type="ECO:0000313" key="3">
    <source>
        <dbReference type="EMBL" id="TYA14701.1"/>
    </source>
</evidence>
<keyword evidence="4" id="KW-1185">Reference proteome</keyword>
<evidence type="ECO:0000256" key="1">
    <source>
        <dbReference type="SAM" id="SignalP"/>
    </source>
</evidence>
<accession>A0A5D0CXJ5</accession>
<dbReference type="EMBL" id="VSDO01000001">
    <property type="protein sequence ID" value="TYA14701.1"/>
    <property type="molecule type" value="Genomic_DNA"/>
</dbReference>
<dbReference type="OrthoDB" id="2571714at2"/>
<dbReference type="Pfam" id="PF18705">
    <property type="entry name" value="DUF5643"/>
    <property type="match status" value="1"/>
</dbReference>
<dbReference type="AlphaFoldDB" id="A0A5D0CXJ5"/>
<feature type="chain" id="PRO_5023126164" description="DUF5643 domain-containing protein" evidence="1">
    <location>
        <begin position="27"/>
        <end position="325"/>
    </location>
</feature>
<evidence type="ECO:0000313" key="4">
    <source>
        <dbReference type="Proteomes" id="UP000325218"/>
    </source>
</evidence>
<proteinExistence type="predicted"/>
<gene>
    <name evidence="3" type="ORF">FRY98_03205</name>
</gene>
<reference evidence="3 4" key="1">
    <citation type="submission" date="2019-08" db="EMBL/GenBank/DDBJ databases">
        <title>Genome sequencing of Paenibacillus faecis DSM 23593(T).</title>
        <authorList>
            <person name="Kook J.-K."/>
            <person name="Park S.-N."/>
            <person name="Lim Y.K."/>
        </authorList>
    </citation>
    <scope>NUCLEOTIDE SEQUENCE [LARGE SCALE GENOMIC DNA]</scope>
    <source>
        <strain evidence="3 4">DSM 23593</strain>
    </source>
</reference>
<feature type="domain" description="DUF5643" evidence="2">
    <location>
        <begin position="195"/>
        <end position="320"/>
    </location>
</feature>
<dbReference type="Proteomes" id="UP000325218">
    <property type="component" value="Unassembled WGS sequence"/>
</dbReference>
<dbReference type="InterPro" id="IPR040680">
    <property type="entry name" value="DUF5643"/>
</dbReference>
<keyword evidence="1" id="KW-0732">Signal</keyword>
<evidence type="ECO:0000259" key="2">
    <source>
        <dbReference type="Pfam" id="PF18705"/>
    </source>
</evidence>
<dbReference type="RefSeq" id="WP_148450295.1">
    <property type="nucleotide sequence ID" value="NZ_VSDO01000001.1"/>
</dbReference>
<sequence>MKKGYKVMTTAALAGMILGGAGWVTAATDVHASAAQANTGYSAAEQKAGKTPEITQNGITLGVSEAQYDGNYLKISVKRSGQGLIGGITDSKFDEKSQEYIREKGAIKAIQIFIDGKDIYTIGGGSLGKRPSLGWRPGPTPDAAIVELSDPSWLGGQQYAFPDKFKLTAKITLEGVEKPYTFELAMQKSTGSPIVLKPNLTKTSGKLTYNLSKLNLTSTSTRVLLIQKGYEKGKPSDIMFEFVDDQGRKLETLSGMGTDENNKDGDMYEDYVLSALEKDAKSITIKAYKPEFMEPGATSGLFKLDENGEIVKQEVKELEMTVKVK</sequence>
<feature type="signal peptide" evidence="1">
    <location>
        <begin position="1"/>
        <end position="26"/>
    </location>
</feature>
<organism evidence="3 4">
    <name type="scientific">Paenibacillus faecis</name>
    <dbReference type="NCBI Taxonomy" id="862114"/>
    <lineage>
        <taxon>Bacteria</taxon>
        <taxon>Bacillati</taxon>
        <taxon>Bacillota</taxon>
        <taxon>Bacilli</taxon>
        <taxon>Bacillales</taxon>
        <taxon>Paenibacillaceae</taxon>
        <taxon>Paenibacillus</taxon>
    </lineage>
</organism>
<protein>
    <recommendedName>
        <fullName evidence="2">DUF5643 domain-containing protein</fullName>
    </recommendedName>
</protein>
<name>A0A5D0CXJ5_9BACL</name>
<comment type="caution">
    <text evidence="3">The sequence shown here is derived from an EMBL/GenBank/DDBJ whole genome shotgun (WGS) entry which is preliminary data.</text>
</comment>